<dbReference type="AlphaFoldDB" id="A0A4Y2HJE6"/>
<gene>
    <name evidence="1" type="ORF">AVEN_201232_1</name>
</gene>
<sequence length="86" mass="10035">MLSLHFLLLNYKCGPCPPESPKGRQRPPPHNIEDKLLSNATKVLLGHFGQQELWRNEFIGRFFRSNDQDCEVLARSYRSLNKDQHT</sequence>
<dbReference type="EMBL" id="BGPR01001976">
    <property type="protein sequence ID" value="GBM65379.1"/>
    <property type="molecule type" value="Genomic_DNA"/>
</dbReference>
<name>A0A4Y2HJE6_ARAVE</name>
<accession>A0A4Y2HJE6</accession>
<comment type="caution">
    <text evidence="1">The sequence shown here is derived from an EMBL/GenBank/DDBJ whole genome shotgun (WGS) entry which is preliminary data.</text>
</comment>
<protein>
    <submittedName>
        <fullName evidence="1">Uncharacterized protein</fullName>
    </submittedName>
</protein>
<evidence type="ECO:0000313" key="1">
    <source>
        <dbReference type="EMBL" id="GBM65379.1"/>
    </source>
</evidence>
<proteinExistence type="predicted"/>
<organism evidence="1 2">
    <name type="scientific">Araneus ventricosus</name>
    <name type="common">Orbweaver spider</name>
    <name type="synonym">Epeira ventricosa</name>
    <dbReference type="NCBI Taxonomy" id="182803"/>
    <lineage>
        <taxon>Eukaryota</taxon>
        <taxon>Metazoa</taxon>
        <taxon>Ecdysozoa</taxon>
        <taxon>Arthropoda</taxon>
        <taxon>Chelicerata</taxon>
        <taxon>Arachnida</taxon>
        <taxon>Araneae</taxon>
        <taxon>Araneomorphae</taxon>
        <taxon>Entelegynae</taxon>
        <taxon>Araneoidea</taxon>
        <taxon>Araneidae</taxon>
        <taxon>Araneus</taxon>
    </lineage>
</organism>
<dbReference type="Proteomes" id="UP000499080">
    <property type="component" value="Unassembled WGS sequence"/>
</dbReference>
<evidence type="ECO:0000313" key="2">
    <source>
        <dbReference type="Proteomes" id="UP000499080"/>
    </source>
</evidence>
<keyword evidence="2" id="KW-1185">Reference proteome</keyword>
<reference evidence="1 2" key="1">
    <citation type="journal article" date="2019" name="Sci. Rep.">
        <title>Orb-weaving spider Araneus ventricosus genome elucidates the spidroin gene catalogue.</title>
        <authorList>
            <person name="Kono N."/>
            <person name="Nakamura H."/>
            <person name="Ohtoshi R."/>
            <person name="Moran D.A.P."/>
            <person name="Shinohara A."/>
            <person name="Yoshida Y."/>
            <person name="Fujiwara M."/>
            <person name="Mori M."/>
            <person name="Tomita M."/>
            <person name="Arakawa K."/>
        </authorList>
    </citation>
    <scope>NUCLEOTIDE SEQUENCE [LARGE SCALE GENOMIC DNA]</scope>
</reference>